<accession>A0A9Q3FU10</accession>
<gene>
    <name evidence="1" type="ORF">O181_084759</name>
</gene>
<protein>
    <submittedName>
        <fullName evidence="1">Uncharacterized protein</fullName>
    </submittedName>
</protein>
<evidence type="ECO:0000313" key="2">
    <source>
        <dbReference type="Proteomes" id="UP000765509"/>
    </source>
</evidence>
<dbReference type="OrthoDB" id="2507294at2759"/>
<sequence>MIHKSTDIIRKCHIFQSTTHLANSCPRKGKVNEIDFEKEPDVERDGEVIEANSDDKSSIFSESSRDIENINSTFEMMESYSHLPQLRNGQLDLSKIQDAQRMKTKPKRGKGNTAGSSCITEVVIDIKLTKLLLDPGAFFSCVGKSFLQTCVPNFQDQLLPIDCIRFIISINPMKALGIFETTIIFPPINVHFRITVEFVVMENFSSTHVLLGNDYSIIYGIDSYKNKDRYFTIGDNKCQTFSFLPFKRQITVKRVSVVSLELEKFKSEKLNEGKISLHCTDKQESELSAVSYDHKKTLASDKEPLGGIVVHGVDIIINIEKPYPPLLRRPAYPANFKSRKALEIYIKELLHLGVIRKAGHNEEV</sequence>
<dbReference type="Proteomes" id="UP000765509">
    <property type="component" value="Unassembled WGS sequence"/>
</dbReference>
<organism evidence="1 2">
    <name type="scientific">Austropuccinia psidii MF-1</name>
    <dbReference type="NCBI Taxonomy" id="1389203"/>
    <lineage>
        <taxon>Eukaryota</taxon>
        <taxon>Fungi</taxon>
        <taxon>Dikarya</taxon>
        <taxon>Basidiomycota</taxon>
        <taxon>Pucciniomycotina</taxon>
        <taxon>Pucciniomycetes</taxon>
        <taxon>Pucciniales</taxon>
        <taxon>Sphaerophragmiaceae</taxon>
        <taxon>Austropuccinia</taxon>
    </lineage>
</organism>
<comment type="caution">
    <text evidence="1">The sequence shown here is derived from an EMBL/GenBank/DDBJ whole genome shotgun (WGS) entry which is preliminary data.</text>
</comment>
<proteinExistence type="predicted"/>
<dbReference type="EMBL" id="AVOT02049914">
    <property type="protein sequence ID" value="MBW0545044.1"/>
    <property type="molecule type" value="Genomic_DNA"/>
</dbReference>
<evidence type="ECO:0000313" key="1">
    <source>
        <dbReference type="EMBL" id="MBW0545044.1"/>
    </source>
</evidence>
<name>A0A9Q3FU10_9BASI</name>
<reference evidence="1" key="1">
    <citation type="submission" date="2021-03" db="EMBL/GenBank/DDBJ databases">
        <title>Draft genome sequence of rust myrtle Austropuccinia psidii MF-1, a brazilian biotype.</title>
        <authorList>
            <person name="Quecine M.C."/>
            <person name="Pachon D.M.R."/>
            <person name="Bonatelli M.L."/>
            <person name="Correr F.H."/>
            <person name="Franceschini L.M."/>
            <person name="Leite T.F."/>
            <person name="Margarido G.R.A."/>
            <person name="Almeida C.A."/>
            <person name="Ferrarezi J.A."/>
            <person name="Labate C.A."/>
        </authorList>
    </citation>
    <scope>NUCLEOTIDE SEQUENCE</scope>
    <source>
        <strain evidence="1">MF-1</strain>
    </source>
</reference>
<dbReference type="AlphaFoldDB" id="A0A9Q3FU10"/>
<keyword evidence="2" id="KW-1185">Reference proteome</keyword>